<keyword evidence="1" id="KW-0812">Transmembrane</keyword>
<accession>A0A6B0GHB4</accession>
<keyword evidence="1" id="KW-0472">Membrane</keyword>
<sequence>MSSTTLFVRYVLGYGGVLTLALVGVALGTTIPLGNLAFGVSLFAAAPALFVLGGFDNSVHAAEDAGSIGASPGRAMEHTEDTDVSDFPRAALAALVLGSAAAGTWALTFAGVA</sequence>
<evidence type="ECO:0000313" key="3">
    <source>
        <dbReference type="Proteomes" id="UP000451471"/>
    </source>
</evidence>
<keyword evidence="1" id="KW-1133">Transmembrane helix</keyword>
<organism evidence="2 3">
    <name type="scientific">Halomarina oriensis</name>
    <dbReference type="NCBI Taxonomy" id="671145"/>
    <lineage>
        <taxon>Archaea</taxon>
        <taxon>Methanobacteriati</taxon>
        <taxon>Methanobacteriota</taxon>
        <taxon>Stenosarchaea group</taxon>
        <taxon>Halobacteria</taxon>
        <taxon>Halobacteriales</taxon>
        <taxon>Natronomonadaceae</taxon>
        <taxon>Halomarina</taxon>
    </lineage>
</organism>
<proteinExistence type="predicted"/>
<feature type="transmembrane region" description="Helical" evidence="1">
    <location>
        <begin position="90"/>
        <end position="112"/>
    </location>
</feature>
<reference evidence="2 3" key="1">
    <citation type="submission" date="2019-12" db="EMBL/GenBank/DDBJ databases">
        <title>Halocatena pleomorpha gen. nov. sp. nov., an extremely halophilic archaeon of family Halobacteriaceae isolated from saltpan soil.</title>
        <authorList>
            <person name="Pal Y."/>
            <person name="Verma A."/>
            <person name="Krishnamurthi S."/>
            <person name="Kumar P."/>
        </authorList>
    </citation>
    <scope>NUCLEOTIDE SEQUENCE [LARGE SCALE GENOMIC DNA]</scope>
    <source>
        <strain evidence="2 3">JCM 16495</strain>
    </source>
</reference>
<feature type="transmembrane region" description="Helical" evidence="1">
    <location>
        <begin position="6"/>
        <end position="29"/>
    </location>
</feature>
<gene>
    <name evidence="2" type="ORF">GQS65_07040</name>
</gene>
<protein>
    <submittedName>
        <fullName evidence="2">Uncharacterized protein</fullName>
    </submittedName>
</protein>
<name>A0A6B0GHB4_9EURY</name>
<dbReference type="EMBL" id="WSZK01000015">
    <property type="protein sequence ID" value="MWG34246.1"/>
    <property type="molecule type" value="Genomic_DNA"/>
</dbReference>
<evidence type="ECO:0000256" key="1">
    <source>
        <dbReference type="SAM" id="Phobius"/>
    </source>
</evidence>
<comment type="caution">
    <text evidence="2">The sequence shown here is derived from an EMBL/GenBank/DDBJ whole genome shotgun (WGS) entry which is preliminary data.</text>
</comment>
<dbReference type="Proteomes" id="UP000451471">
    <property type="component" value="Unassembled WGS sequence"/>
</dbReference>
<dbReference type="AlphaFoldDB" id="A0A6B0GHB4"/>
<dbReference type="RefSeq" id="WP_158203957.1">
    <property type="nucleotide sequence ID" value="NZ_WSZK01000015.1"/>
</dbReference>
<evidence type="ECO:0000313" key="2">
    <source>
        <dbReference type="EMBL" id="MWG34246.1"/>
    </source>
</evidence>
<feature type="transmembrane region" description="Helical" evidence="1">
    <location>
        <begin position="36"/>
        <end position="55"/>
    </location>
</feature>
<keyword evidence="3" id="KW-1185">Reference proteome</keyword>